<evidence type="ECO:0000256" key="1">
    <source>
        <dbReference type="SAM" id="Phobius"/>
    </source>
</evidence>
<evidence type="ECO:0000313" key="2">
    <source>
        <dbReference type="EMBL" id="EJD33692.1"/>
    </source>
</evidence>
<feature type="transmembrane region" description="Helical" evidence="1">
    <location>
        <begin position="36"/>
        <end position="54"/>
    </location>
</feature>
<dbReference type="InParanoid" id="J0WP99"/>
<feature type="transmembrane region" description="Helical" evidence="1">
    <location>
        <begin position="74"/>
        <end position="94"/>
    </location>
</feature>
<protein>
    <submittedName>
        <fullName evidence="2">Uncharacterized protein</fullName>
    </submittedName>
</protein>
<proteinExistence type="predicted"/>
<keyword evidence="3" id="KW-1185">Reference proteome</keyword>
<dbReference type="EMBL" id="JH688116">
    <property type="protein sequence ID" value="EJD33692.1"/>
    <property type="molecule type" value="Genomic_DNA"/>
</dbReference>
<sequence length="376" mass="41756">MSSIPAPPHTTLSSLATSTPFPTAKTASNESMVKTAILYLRILTWGVFLIKWLFSKTVNSFTRYRRQHAQKALYHAVAVLSFLAAIYIALSGALQSAISALNIQSAIPPAFYLRHKCNANRLISGVSWWIHKPGEFDFDQTLGLFCHAIPDAELCATAIGTKELLMEAERVLEIGGNTYIQWQDALHGTSRSGGTLIDWLCYGIGLIDDHLPFCQVEHPPRRMYSDMNGALSVRMAIQEIVIAAIDKQKHIGKMHDSLEHASQLASEEERATVASIDATWPWALARSGRLIAQLEHHRRVRIHLSAAMCVSEIVSDTLRQTIATLELLEYSPEEMSPDAVIRIKNSLASLGFQLRAAFAGRATWHHLVERENAHTA</sequence>
<dbReference type="KEGG" id="adl:AURDEDRAFT_177226"/>
<organism evidence="2 3">
    <name type="scientific">Auricularia subglabra (strain TFB-10046 / SS5)</name>
    <name type="common">White-rot fungus</name>
    <name type="synonym">Auricularia delicata (strain TFB10046)</name>
    <dbReference type="NCBI Taxonomy" id="717982"/>
    <lineage>
        <taxon>Eukaryota</taxon>
        <taxon>Fungi</taxon>
        <taxon>Dikarya</taxon>
        <taxon>Basidiomycota</taxon>
        <taxon>Agaricomycotina</taxon>
        <taxon>Agaricomycetes</taxon>
        <taxon>Auriculariales</taxon>
        <taxon>Auriculariaceae</taxon>
        <taxon>Auricularia</taxon>
    </lineage>
</organism>
<keyword evidence="1" id="KW-0812">Transmembrane</keyword>
<reference evidence="3" key="1">
    <citation type="journal article" date="2012" name="Science">
        <title>The Paleozoic origin of enzymatic lignin decomposition reconstructed from 31 fungal genomes.</title>
        <authorList>
            <person name="Floudas D."/>
            <person name="Binder M."/>
            <person name="Riley R."/>
            <person name="Barry K."/>
            <person name="Blanchette R.A."/>
            <person name="Henrissat B."/>
            <person name="Martinez A.T."/>
            <person name="Otillar R."/>
            <person name="Spatafora J.W."/>
            <person name="Yadav J.S."/>
            <person name="Aerts A."/>
            <person name="Benoit I."/>
            <person name="Boyd A."/>
            <person name="Carlson A."/>
            <person name="Copeland A."/>
            <person name="Coutinho P.M."/>
            <person name="de Vries R.P."/>
            <person name="Ferreira P."/>
            <person name="Findley K."/>
            <person name="Foster B."/>
            <person name="Gaskell J."/>
            <person name="Glotzer D."/>
            <person name="Gorecki P."/>
            <person name="Heitman J."/>
            <person name="Hesse C."/>
            <person name="Hori C."/>
            <person name="Igarashi K."/>
            <person name="Jurgens J.A."/>
            <person name="Kallen N."/>
            <person name="Kersten P."/>
            <person name="Kohler A."/>
            <person name="Kuees U."/>
            <person name="Kumar T.K.A."/>
            <person name="Kuo A."/>
            <person name="LaButti K."/>
            <person name="Larrondo L.F."/>
            <person name="Lindquist E."/>
            <person name="Ling A."/>
            <person name="Lombard V."/>
            <person name="Lucas S."/>
            <person name="Lundell T."/>
            <person name="Martin R."/>
            <person name="McLaughlin D.J."/>
            <person name="Morgenstern I."/>
            <person name="Morin E."/>
            <person name="Murat C."/>
            <person name="Nagy L.G."/>
            <person name="Nolan M."/>
            <person name="Ohm R.A."/>
            <person name="Patyshakuliyeva A."/>
            <person name="Rokas A."/>
            <person name="Ruiz-Duenas F.J."/>
            <person name="Sabat G."/>
            <person name="Salamov A."/>
            <person name="Samejima M."/>
            <person name="Schmutz J."/>
            <person name="Slot J.C."/>
            <person name="St John F."/>
            <person name="Stenlid J."/>
            <person name="Sun H."/>
            <person name="Sun S."/>
            <person name="Syed K."/>
            <person name="Tsang A."/>
            <person name="Wiebenga A."/>
            <person name="Young D."/>
            <person name="Pisabarro A."/>
            <person name="Eastwood D.C."/>
            <person name="Martin F."/>
            <person name="Cullen D."/>
            <person name="Grigoriev I.V."/>
            <person name="Hibbett D.S."/>
        </authorList>
    </citation>
    <scope>NUCLEOTIDE SEQUENCE [LARGE SCALE GENOMIC DNA]</scope>
    <source>
        <strain evidence="3">TFB10046</strain>
    </source>
</reference>
<accession>J0WP99</accession>
<name>J0WP99_AURST</name>
<keyword evidence="1" id="KW-0472">Membrane</keyword>
<evidence type="ECO:0000313" key="3">
    <source>
        <dbReference type="Proteomes" id="UP000006514"/>
    </source>
</evidence>
<dbReference type="AlphaFoldDB" id="J0WP99"/>
<dbReference type="Proteomes" id="UP000006514">
    <property type="component" value="Unassembled WGS sequence"/>
</dbReference>
<keyword evidence="1" id="KW-1133">Transmembrane helix</keyword>
<gene>
    <name evidence="2" type="ORF">AURDEDRAFT_177226</name>
</gene>